<dbReference type="CDD" id="cd06171">
    <property type="entry name" value="Sigma70_r4"/>
    <property type="match status" value="1"/>
</dbReference>
<dbReference type="Gene3D" id="1.10.1740.10">
    <property type="match status" value="1"/>
</dbReference>
<keyword evidence="8" id="KW-1185">Reference proteome</keyword>
<evidence type="ECO:0000313" key="7">
    <source>
        <dbReference type="EMBL" id="SHJ81430.1"/>
    </source>
</evidence>
<evidence type="ECO:0000256" key="3">
    <source>
        <dbReference type="ARBA" id="ARBA00023082"/>
    </source>
</evidence>
<dbReference type="Gene3D" id="1.10.10.10">
    <property type="entry name" value="Winged helix-like DNA-binding domain superfamily/Winged helix DNA-binding domain"/>
    <property type="match status" value="1"/>
</dbReference>
<dbReference type="EMBL" id="FRAG01000010">
    <property type="protein sequence ID" value="SHJ81430.1"/>
    <property type="molecule type" value="Genomic_DNA"/>
</dbReference>
<proteinExistence type="inferred from homology"/>
<protein>
    <submittedName>
        <fullName evidence="7">RNA polymerase sigma-70 factor, ECF subfamily</fullName>
    </submittedName>
</protein>
<dbReference type="GO" id="GO:0006352">
    <property type="term" value="P:DNA-templated transcription initiation"/>
    <property type="evidence" value="ECO:0007669"/>
    <property type="project" value="InterPro"/>
</dbReference>
<dbReference type="InterPro" id="IPR013325">
    <property type="entry name" value="RNA_pol_sigma_r2"/>
</dbReference>
<name>A0A1M6MDA6_PARC5</name>
<dbReference type="GO" id="GO:0016987">
    <property type="term" value="F:sigma factor activity"/>
    <property type="evidence" value="ECO:0007669"/>
    <property type="project" value="UniProtKB-KW"/>
</dbReference>
<dbReference type="InterPro" id="IPR014284">
    <property type="entry name" value="RNA_pol_sigma-70_dom"/>
</dbReference>
<dbReference type="RefSeq" id="WP_073147902.1">
    <property type="nucleotide sequence ID" value="NZ_FRAG01000010.1"/>
</dbReference>
<dbReference type="InterPro" id="IPR007627">
    <property type="entry name" value="RNA_pol_sigma70_r2"/>
</dbReference>
<accession>A0A1M6MDA6</accession>
<dbReference type="PANTHER" id="PTHR43133">
    <property type="entry name" value="RNA POLYMERASE ECF-TYPE SIGMA FACTO"/>
    <property type="match status" value="1"/>
</dbReference>
<dbReference type="SUPFAM" id="SSF88659">
    <property type="entry name" value="Sigma3 and sigma4 domains of RNA polymerase sigma factors"/>
    <property type="match status" value="1"/>
</dbReference>
<evidence type="ECO:0000256" key="2">
    <source>
        <dbReference type="ARBA" id="ARBA00023015"/>
    </source>
</evidence>
<dbReference type="InterPro" id="IPR013324">
    <property type="entry name" value="RNA_pol_sigma_r3/r4-like"/>
</dbReference>
<sequence length="182" mass="21626">MIVKSKPQISENHNKNEALEYLMKRFGDKIIKLAYYYVRDRYQAEDIAQEVFCKVYENLDDFRGDSSYYTWIYKITVNKCRDYLASAKFKKLLFWDNIKKLDSLNNQSDVNRLFEEAEGGEVFSKVMDLPTKYRMVVVLYYFEEFTTVEIAGILNLKESTVRTRLCRAREKLKNILAEEAII</sequence>
<feature type="domain" description="RNA polymerase sigma-70 region 2" evidence="5">
    <location>
        <begin position="22"/>
        <end position="88"/>
    </location>
</feature>
<dbReference type="STRING" id="1121301.SAMN02745912_01177"/>
<evidence type="ECO:0000313" key="8">
    <source>
        <dbReference type="Proteomes" id="UP000184465"/>
    </source>
</evidence>
<keyword evidence="3" id="KW-0731">Sigma factor</keyword>
<organism evidence="7 8">
    <name type="scientific">Paramaledivibacter caminithermalis (strain DSM 15212 / CIP 107654 / DViRD3)</name>
    <name type="common">Clostridium caminithermale</name>
    <dbReference type="NCBI Taxonomy" id="1121301"/>
    <lineage>
        <taxon>Bacteria</taxon>
        <taxon>Bacillati</taxon>
        <taxon>Bacillota</taxon>
        <taxon>Clostridia</taxon>
        <taxon>Peptostreptococcales</taxon>
        <taxon>Caminicellaceae</taxon>
        <taxon>Paramaledivibacter</taxon>
    </lineage>
</organism>
<evidence type="ECO:0000256" key="4">
    <source>
        <dbReference type="ARBA" id="ARBA00023163"/>
    </source>
</evidence>
<evidence type="ECO:0000259" key="5">
    <source>
        <dbReference type="Pfam" id="PF04542"/>
    </source>
</evidence>
<dbReference type="InterPro" id="IPR039425">
    <property type="entry name" value="RNA_pol_sigma-70-like"/>
</dbReference>
<gene>
    <name evidence="7" type="ORF">SAMN02745912_01177</name>
</gene>
<dbReference type="Proteomes" id="UP000184465">
    <property type="component" value="Unassembled WGS sequence"/>
</dbReference>
<dbReference type="InterPro" id="IPR036388">
    <property type="entry name" value="WH-like_DNA-bd_sf"/>
</dbReference>
<comment type="similarity">
    <text evidence="1">Belongs to the sigma-70 factor family. ECF subfamily.</text>
</comment>
<dbReference type="AlphaFoldDB" id="A0A1M6MDA6"/>
<dbReference type="GO" id="GO:0003677">
    <property type="term" value="F:DNA binding"/>
    <property type="evidence" value="ECO:0007669"/>
    <property type="project" value="InterPro"/>
</dbReference>
<dbReference type="Pfam" id="PF08281">
    <property type="entry name" value="Sigma70_r4_2"/>
    <property type="match status" value="1"/>
</dbReference>
<keyword evidence="2" id="KW-0805">Transcription regulation</keyword>
<dbReference type="Pfam" id="PF04542">
    <property type="entry name" value="Sigma70_r2"/>
    <property type="match status" value="1"/>
</dbReference>
<dbReference type="OrthoDB" id="9795666at2"/>
<feature type="domain" description="RNA polymerase sigma factor 70 region 4 type 2" evidence="6">
    <location>
        <begin position="129"/>
        <end position="172"/>
    </location>
</feature>
<dbReference type="NCBIfam" id="TIGR02937">
    <property type="entry name" value="sigma70-ECF"/>
    <property type="match status" value="1"/>
</dbReference>
<evidence type="ECO:0000259" key="6">
    <source>
        <dbReference type="Pfam" id="PF08281"/>
    </source>
</evidence>
<evidence type="ECO:0000256" key="1">
    <source>
        <dbReference type="ARBA" id="ARBA00010641"/>
    </source>
</evidence>
<dbReference type="PANTHER" id="PTHR43133:SF60">
    <property type="entry name" value="RNA POLYMERASE SIGMA FACTOR SIGV"/>
    <property type="match status" value="1"/>
</dbReference>
<dbReference type="InterPro" id="IPR013249">
    <property type="entry name" value="RNA_pol_sigma70_r4_t2"/>
</dbReference>
<reference evidence="8" key="1">
    <citation type="submission" date="2016-11" db="EMBL/GenBank/DDBJ databases">
        <authorList>
            <person name="Varghese N."/>
            <person name="Submissions S."/>
        </authorList>
    </citation>
    <scope>NUCLEOTIDE SEQUENCE [LARGE SCALE GENOMIC DNA]</scope>
    <source>
        <strain evidence="8">DSM 15212 / CIP 107654 / DViRD3</strain>
    </source>
</reference>
<dbReference type="SUPFAM" id="SSF88946">
    <property type="entry name" value="Sigma2 domain of RNA polymerase sigma factors"/>
    <property type="match status" value="1"/>
</dbReference>
<keyword evidence="4" id="KW-0804">Transcription</keyword>